<evidence type="ECO:0000313" key="3">
    <source>
        <dbReference type="Proteomes" id="UP000030665"/>
    </source>
</evidence>
<evidence type="ECO:0000256" key="1">
    <source>
        <dbReference type="SAM" id="MobiDB-lite"/>
    </source>
</evidence>
<reference evidence="2" key="2">
    <citation type="submission" date="2014-03" db="EMBL/GenBank/DDBJ databases">
        <title>The whipworm genome and dual-species transcriptomics of an intimate host-pathogen interaction.</title>
        <authorList>
            <person name="Foth B.J."/>
            <person name="Tsai I.J."/>
            <person name="Reid A.J."/>
            <person name="Bancroft A.J."/>
            <person name="Nichol S."/>
            <person name="Tracey A."/>
            <person name="Holroyd N."/>
            <person name="Cotton J.A."/>
            <person name="Stanley E.J."/>
            <person name="Zarowiecki M."/>
            <person name="Liu J.Z."/>
            <person name="Huckvale T."/>
            <person name="Cooper P.J."/>
            <person name="Grencis R.K."/>
            <person name="Berriman M."/>
        </authorList>
    </citation>
    <scope>NUCLEOTIDE SEQUENCE [LARGE SCALE GENOMIC DNA]</scope>
</reference>
<feature type="region of interest" description="Disordered" evidence="1">
    <location>
        <begin position="61"/>
        <end position="116"/>
    </location>
</feature>
<protein>
    <submittedName>
        <fullName evidence="2">Uncharacterized protein</fullName>
    </submittedName>
</protein>
<feature type="compositionally biased region" description="Polar residues" evidence="1">
    <location>
        <begin position="71"/>
        <end position="85"/>
    </location>
</feature>
<keyword evidence="3" id="KW-1185">Reference proteome</keyword>
<evidence type="ECO:0000313" key="2">
    <source>
        <dbReference type="EMBL" id="CDW58651.1"/>
    </source>
</evidence>
<dbReference type="AlphaFoldDB" id="A0A077ZE78"/>
<name>A0A077ZE78_TRITR</name>
<sequence>MSTVYVSIDRNDKSQHARAISPTFAHDLTLPFFQRPSLKADLPFSSDQRHLARSDLLQLRPVPEDKRPMRNASSWHEGNLEQRNGQPWHEAGMAKMRKAVTSNTSLRLQPKHGANQ</sequence>
<dbReference type="Proteomes" id="UP000030665">
    <property type="component" value="Unassembled WGS sequence"/>
</dbReference>
<gene>
    <name evidence="2" type="ORF">TTRE_0000697501</name>
</gene>
<reference evidence="2" key="1">
    <citation type="submission" date="2014-01" db="EMBL/GenBank/DDBJ databases">
        <authorList>
            <person name="Aslett M."/>
        </authorList>
    </citation>
    <scope>NUCLEOTIDE SEQUENCE</scope>
</reference>
<proteinExistence type="predicted"/>
<dbReference type="EMBL" id="HG806387">
    <property type="protein sequence ID" value="CDW58651.1"/>
    <property type="molecule type" value="Genomic_DNA"/>
</dbReference>
<accession>A0A077ZE78</accession>
<organism evidence="2 3">
    <name type="scientific">Trichuris trichiura</name>
    <name type="common">Whipworm</name>
    <name type="synonym">Trichocephalus trichiurus</name>
    <dbReference type="NCBI Taxonomy" id="36087"/>
    <lineage>
        <taxon>Eukaryota</taxon>
        <taxon>Metazoa</taxon>
        <taxon>Ecdysozoa</taxon>
        <taxon>Nematoda</taxon>
        <taxon>Enoplea</taxon>
        <taxon>Dorylaimia</taxon>
        <taxon>Trichinellida</taxon>
        <taxon>Trichuridae</taxon>
        <taxon>Trichuris</taxon>
    </lineage>
</organism>